<evidence type="ECO:0000313" key="2">
    <source>
        <dbReference type="EMBL" id="SMF70905.1"/>
    </source>
</evidence>
<evidence type="ECO:0000313" key="3">
    <source>
        <dbReference type="Proteomes" id="UP000192940"/>
    </source>
</evidence>
<protein>
    <submittedName>
        <fullName evidence="2">Uncharacterized protein</fullName>
    </submittedName>
</protein>
<name>A0A1X7GJY1_9BACL</name>
<reference evidence="2 3" key="1">
    <citation type="submission" date="2017-04" db="EMBL/GenBank/DDBJ databases">
        <authorList>
            <person name="Afonso C.L."/>
            <person name="Miller P.J."/>
            <person name="Scott M.A."/>
            <person name="Spackman E."/>
            <person name="Goraichik I."/>
            <person name="Dimitrov K.M."/>
            <person name="Suarez D.L."/>
            <person name="Swayne D.E."/>
        </authorList>
    </citation>
    <scope>NUCLEOTIDE SEQUENCE [LARGE SCALE GENOMIC DNA]</scope>
    <source>
        <strain evidence="2 3">N3/975</strain>
    </source>
</reference>
<accession>A0A1X7GJY1</accession>
<dbReference type="Proteomes" id="UP000192940">
    <property type="component" value="Chromosome I"/>
</dbReference>
<keyword evidence="1" id="KW-0812">Transmembrane</keyword>
<proteinExistence type="predicted"/>
<sequence length="36" mass="4147">MNVKQDKKLAVVCFVAAAVMLYATVKAFIRYMRYFG</sequence>
<organism evidence="2 3">
    <name type="scientific">Paenibacillus uliginis N3/975</name>
    <dbReference type="NCBI Taxonomy" id="1313296"/>
    <lineage>
        <taxon>Bacteria</taxon>
        <taxon>Bacillati</taxon>
        <taxon>Bacillota</taxon>
        <taxon>Bacilli</taxon>
        <taxon>Bacillales</taxon>
        <taxon>Paenibacillaceae</taxon>
        <taxon>Paenibacillus</taxon>
    </lineage>
</organism>
<dbReference type="AlphaFoldDB" id="A0A1X7GJY1"/>
<gene>
    <name evidence="2" type="ORF">SAMN05661091_0663</name>
</gene>
<dbReference type="STRING" id="1313296.SAMN05661091_0663"/>
<dbReference type="EMBL" id="LT840184">
    <property type="protein sequence ID" value="SMF70905.1"/>
    <property type="molecule type" value="Genomic_DNA"/>
</dbReference>
<evidence type="ECO:0000256" key="1">
    <source>
        <dbReference type="SAM" id="Phobius"/>
    </source>
</evidence>
<feature type="transmembrane region" description="Helical" evidence="1">
    <location>
        <begin position="9"/>
        <end position="29"/>
    </location>
</feature>
<keyword evidence="1" id="KW-1133">Transmembrane helix</keyword>
<keyword evidence="3" id="KW-1185">Reference proteome</keyword>
<keyword evidence="1" id="KW-0472">Membrane</keyword>